<sequence>MILAGIIFLSGIILEIIFYKMDSDGSLLTGMAGASLFIAFLFPVLGSLDSDAYIYKEKIVLQEPIYSLETVPSVRGGFVLGIGSLDAEPKYYFYTKDEHEGLRLKSVYSSDCTIIETDKIQPSIKVIQKVPAFKDTFYKIMFWPNLRLPKYHYILYLPPGTVKKVYSGNVGSI</sequence>
<dbReference type="PATRIC" id="fig|1388761.3.peg.2047"/>
<gene>
    <name evidence="2" type="ORF">O163_10140</name>
</gene>
<dbReference type="EMBL" id="AXDC01000029">
    <property type="protein sequence ID" value="ERM91523.1"/>
    <property type="molecule type" value="Genomic_DNA"/>
</dbReference>
<keyword evidence="1" id="KW-1133">Transmembrane helix</keyword>
<comment type="caution">
    <text evidence="2">The sequence shown here is derived from an EMBL/GenBank/DDBJ whole genome shotgun (WGS) entry which is preliminary data.</text>
</comment>
<dbReference type="Proteomes" id="UP000016856">
    <property type="component" value="Unassembled WGS sequence"/>
</dbReference>
<keyword evidence="1" id="KW-0812">Transmembrane</keyword>
<feature type="transmembrane region" description="Helical" evidence="1">
    <location>
        <begin position="28"/>
        <end position="48"/>
    </location>
</feature>
<evidence type="ECO:0000313" key="3">
    <source>
        <dbReference type="Proteomes" id="UP000016856"/>
    </source>
</evidence>
<accession>U5CNE9</accession>
<proteinExistence type="predicted"/>
<dbReference type="RefSeq" id="WP_022588361.1">
    <property type="nucleotide sequence ID" value="NZ_AXDC01000029.1"/>
</dbReference>
<keyword evidence="1" id="KW-0472">Membrane</keyword>
<reference evidence="2 3" key="1">
    <citation type="journal article" date="2013" name="Genome Announc.">
        <title>Draft Genome Sequence of an Anaerobic and Extremophilic Bacterium, Caldanaerobacter yonseiensis, Isolated from a Geothermal Hot Stream.</title>
        <authorList>
            <person name="Lee S.J."/>
            <person name="Lee Y.J."/>
            <person name="Park G.S."/>
            <person name="Kim B.C."/>
            <person name="Lee S.J."/>
            <person name="Shin J.H."/>
            <person name="Lee D.W."/>
        </authorList>
    </citation>
    <scope>NUCLEOTIDE SEQUENCE [LARGE SCALE GENOMIC DNA]</scope>
    <source>
        <strain evidence="2 3">KB-1</strain>
    </source>
</reference>
<organism evidence="2 3">
    <name type="scientific">Caldanaerobacter subterraneus subsp. yonseiensis KB-1</name>
    <dbReference type="NCBI Taxonomy" id="1388761"/>
    <lineage>
        <taxon>Bacteria</taxon>
        <taxon>Bacillati</taxon>
        <taxon>Bacillota</taxon>
        <taxon>Clostridia</taxon>
        <taxon>Thermoanaerobacterales</taxon>
        <taxon>Thermoanaerobacteraceae</taxon>
        <taxon>Caldanaerobacter</taxon>
    </lineage>
</organism>
<evidence type="ECO:0000313" key="2">
    <source>
        <dbReference type="EMBL" id="ERM91523.1"/>
    </source>
</evidence>
<dbReference type="AlphaFoldDB" id="U5CNE9"/>
<evidence type="ECO:0000256" key="1">
    <source>
        <dbReference type="SAM" id="Phobius"/>
    </source>
</evidence>
<protein>
    <submittedName>
        <fullName evidence="2">Uncharacterized protein</fullName>
    </submittedName>
</protein>
<name>U5CNE9_CALSX</name>